<feature type="region of interest" description="Disordered" evidence="1">
    <location>
        <begin position="153"/>
        <end position="179"/>
    </location>
</feature>
<feature type="compositionally biased region" description="Polar residues" evidence="1">
    <location>
        <begin position="45"/>
        <end position="54"/>
    </location>
</feature>
<sequence>MSFWLWSSSFSSSSASSRTGSRGQQIQQRPPDQGVPGPAERHRPSSVSWASSQWDMPGTPPEEGIRETSGIDAQATSTGSSRCGGAAALLRAPHPISKGVPGQPTEEAHFHRLYPGSRSFGHDPKFMAIGEGRNVDRPVNRELRFSAQLSLHHNGPAQRPHYCGSRTDPSVDLPLHSSLTHEQDPEILKLLHLRRELPSPSTFQSI</sequence>
<evidence type="ECO:0000313" key="2">
    <source>
        <dbReference type="EMBL" id="MED6270604.1"/>
    </source>
</evidence>
<evidence type="ECO:0000256" key="1">
    <source>
        <dbReference type="SAM" id="MobiDB-lite"/>
    </source>
</evidence>
<protein>
    <submittedName>
        <fullName evidence="2">Uncharacterized protein</fullName>
    </submittedName>
</protein>
<accession>A0ABU7D6H2</accession>
<name>A0ABU7D6H2_9TELE</name>
<feature type="region of interest" description="Disordered" evidence="1">
    <location>
        <begin position="1"/>
        <end position="83"/>
    </location>
</feature>
<dbReference type="Proteomes" id="UP001352852">
    <property type="component" value="Unassembled WGS sequence"/>
</dbReference>
<feature type="compositionally biased region" description="Low complexity" evidence="1">
    <location>
        <begin position="1"/>
        <end position="17"/>
    </location>
</feature>
<proteinExistence type="predicted"/>
<organism evidence="2 3">
    <name type="scientific">Characodon lateralis</name>
    <dbReference type="NCBI Taxonomy" id="208331"/>
    <lineage>
        <taxon>Eukaryota</taxon>
        <taxon>Metazoa</taxon>
        <taxon>Chordata</taxon>
        <taxon>Craniata</taxon>
        <taxon>Vertebrata</taxon>
        <taxon>Euteleostomi</taxon>
        <taxon>Actinopterygii</taxon>
        <taxon>Neopterygii</taxon>
        <taxon>Teleostei</taxon>
        <taxon>Neoteleostei</taxon>
        <taxon>Acanthomorphata</taxon>
        <taxon>Ovalentaria</taxon>
        <taxon>Atherinomorphae</taxon>
        <taxon>Cyprinodontiformes</taxon>
        <taxon>Goodeidae</taxon>
        <taxon>Characodon</taxon>
    </lineage>
</organism>
<evidence type="ECO:0000313" key="3">
    <source>
        <dbReference type="Proteomes" id="UP001352852"/>
    </source>
</evidence>
<feature type="compositionally biased region" description="Polar residues" evidence="1">
    <location>
        <begin position="18"/>
        <end position="30"/>
    </location>
</feature>
<reference evidence="2 3" key="1">
    <citation type="submission" date="2021-06" db="EMBL/GenBank/DDBJ databases">
        <authorList>
            <person name="Palmer J.M."/>
        </authorList>
    </citation>
    <scope>NUCLEOTIDE SEQUENCE [LARGE SCALE GENOMIC DNA]</scope>
    <source>
        <strain evidence="2 3">CL_MEX2019</strain>
        <tissue evidence="2">Muscle</tissue>
    </source>
</reference>
<comment type="caution">
    <text evidence="2">The sequence shown here is derived from an EMBL/GenBank/DDBJ whole genome shotgun (WGS) entry which is preliminary data.</text>
</comment>
<dbReference type="EMBL" id="JAHUTJ010017223">
    <property type="protein sequence ID" value="MED6270604.1"/>
    <property type="molecule type" value="Genomic_DNA"/>
</dbReference>
<gene>
    <name evidence="2" type="ORF">CHARACLAT_012099</name>
</gene>
<keyword evidence="3" id="KW-1185">Reference proteome</keyword>